<keyword evidence="2" id="KW-1185">Reference proteome</keyword>
<accession>A0A3M8D246</accession>
<dbReference type="Proteomes" id="UP000269573">
    <property type="component" value="Unassembled WGS sequence"/>
</dbReference>
<dbReference type="EMBL" id="RHHU01000013">
    <property type="protein sequence ID" value="RNB82112.1"/>
    <property type="molecule type" value="Genomic_DNA"/>
</dbReference>
<evidence type="ECO:0000313" key="2">
    <source>
        <dbReference type="Proteomes" id="UP000269573"/>
    </source>
</evidence>
<name>A0A3M8D246_9BACL</name>
<proteinExistence type="predicted"/>
<dbReference type="AlphaFoldDB" id="A0A3M8D246"/>
<protein>
    <submittedName>
        <fullName evidence="1">Uncharacterized protein</fullName>
    </submittedName>
</protein>
<evidence type="ECO:0000313" key="1">
    <source>
        <dbReference type="EMBL" id="RNB82112.1"/>
    </source>
</evidence>
<dbReference type="RefSeq" id="WP_122925432.1">
    <property type="nucleotide sequence ID" value="NZ_RHHU01000013.1"/>
</dbReference>
<reference evidence="1 2" key="1">
    <citation type="submission" date="2018-10" db="EMBL/GenBank/DDBJ databases">
        <title>Phylogenomics of Brevibacillus.</title>
        <authorList>
            <person name="Dunlap C."/>
        </authorList>
    </citation>
    <scope>NUCLEOTIDE SEQUENCE [LARGE SCALE GENOMIC DNA]</scope>
    <source>
        <strain evidence="1 2">JCM 15774</strain>
    </source>
</reference>
<gene>
    <name evidence="1" type="ORF">EDM59_21115</name>
</gene>
<comment type="caution">
    <text evidence="1">The sequence shown here is derived from an EMBL/GenBank/DDBJ whole genome shotgun (WGS) entry which is preliminary data.</text>
</comment>
<sequence>MKVNRGSVLSKEYFLAYLTYVMRVFHCNADEAKVKTVGRLFCGDLSVYGEQTHQYFINAYKELTLAAPKVKNT</sequence>
<organism evidence="1 2">
    <name type="scientific">Brevibacillus nitrificans</name>
    <dbReference type="NCBI Taxonomy" id="651560"/>
    <lineage>
        <taxon>Bacteria</taxon>
        <taxon>Bacillati</taxon>
        <taxon>Bacillota</taxon>
        <taxon>Bacilli</taxon>
        <taxon>Bacillales</taxon>
        <taxon>Paenibacillaceae</taxon>
        <taxon>Brevibacillus</taxon>
    </lineage>
</organism>